<dbReference type="AlphaFoldDB" id="A0A1G4NWQ9"/>
<keyword evidence="11" id="KW-0934">Plastid</keyword>
<accession>A0A1G4NWQ9</accession>
<keyword evidence="5 9" id="KW-0822">Tryptophan biosynthesis</keyword>
<name>A0A1G4NWQ9_9FLOR</name>
<evidence type="ECO:0000256" key="1">
    <source>
        <dbReference type="ARBA" id="ARBA00003365"/>
    </source>
</evidence>
<dbReference type="InterPro" id="IPR018204">
    <property type="entry name" value="Trp_synthase_alpha_AS"/>
</dbReference>
<evidence type="ECO:0000256" key="8">
    <source>
        <dbReference type="ARBA" id="ARBA00049047"/>
    </source>
</evidence>
<geneLocation type="chloroplast" evidence="11"/>
<feature type="active site" description="Proton acceptor" evidence="9">
    <location>
        <position position="47"/>
    </location>
</feature>
<dbReference type="EMBL" id="LT622871">
    <property type="protein sequence ID" value="SCW22929.1"/>
    <property type="molecule type" value="Genomic_DNA"/>
</dbReference>
<comment type="similarity">
    <text evidence="9 10">Belongs to the TrpA family.</text>
</comment>
<evidence type="ECO:0000256" key="10">
    <source>
        <dbReference type="RuleBase" id="RU003662"/>
    </source>
</evidence>
<dbReference type="GO" id="GO:0009507">
    <property type="term" value="C:chloroplast"/>
    <property type="evidence" value="ECO:0007669"/>
    <property type="project" value="UniProtKB-SubCell"/>
</dbReference>
<evidence type="ECO:0000256" key="3">
    <source>
        <dbReference type="ARBA" id="ARBA00011270"/>
    </source>
</evidence>
<dbReference type="UniPathway" id="UPA00035">
    <property type="reaction ID" value="UER00044"/>
</dbReference>
<dbReference type="GO" id="GO:0004834">
    <property type="term" value="F:tryptophan synthase activity"/>
    <property type="evidence" value="ECO:0007669"/>
    <property type="project" value="UniProtKB-UniRule"/>
</dbReference>
<evidence type="ECO:0000256" key="9">
    <source>
        <dbReference type="HAMAP-Rule" id="MF_00131"/>
    </source>
</evidence>
<dbReference type="InterPro" id="IPR011060">
    <property type="entry name" value="RibuloseP-bd_barrel"/>
</dbReference>
<comment type="pathway">
    <text evidence="2 9">Amino-acid biosynthesis; L-tryptophan biosynthesis; L-tryptophan from chorismate: step 5/5.</text>
</comment>
<reference evidence="11" key="2">
    <citation type="submission" date="2016-10" db="EMBL/GenBank/DDBJ databases">
        <authorList>
            <person name="de Groot N.N."/>
        </authorList>
    </citation>
    <scope>NUCLEOTIDE SEQUENCE</scope>
    <source>
        <strain evidence="11">H.1444</strain>
    </source>
</reference>
<dbReference type="CDD" id="cd04724">
    <property type="entry name" value="Tryptophan_synthase_alpha"/>
    <property type="match status" value="1"/>
</dbReference>
<keyword evidence="11" id="KW-0150">Chloroplast</keyword>
<dbReference type="FunFam" id="3.20.20.70:FF:000037">
    <property type="entry name" value="Tryptophan synthase alpha chain"/>
    <property type="match status" value="1"/>
</dbReference>
<feature type="active site" description="Proton acceptor" evidence="9">
    <location>
        <position position="58"/>
    </location>
</feature>
<gene>
    <name evidence="9 11" type="primary">trpA</name>
    <name evidence="11" type="ORF">H1444_57</name>
</gene>
<dbReference type="GO" id="GO:0005829">
    <property type="term" value="C:cytosol"/>
    <property type="evidence" value="ECO:0007669"/>
    <property type="project" value="TreeGrafter"/>
</dbReference>
<dbReference type="PROSITE" id="PS00167">
    <property type="entry name" value="TRP_SYNTHASE_ALPHA"/>
    <property type="match status" value="1"/>
</dbReference>
<dbReference type="HAMAP" id="MF_00131">
    <property type="entry name" value="Trp_synth_alpha"/>
    <property type="match status" value="1"/>
</dbReference>
<dbReference type="SUPFAM" id="SSF51366">
    <property type="entry name" value="Ribulose-phoshate binding barrel"/>
    <property type="match status" value="1"/>
</dbReference>
<comment type="catalytic activity">
    <reaction evidence="8 9">
        <text>(1S,2R)-1-C-(indol-3-yl)glycerol 3-phosphate + L-serine = D-glyceraldehyde 3-phosphate + L-tryptophan + H2O</text>
        <dbReference type="Rhea" id="RHEA:10532"/>
        <dbReference type="ChEBI" id="CHEBI:15377"/>
        <dbReference type="ChEBI" id="CHEBI:33384"/>
        <dbReference type="ChEBI" id="CHEBI:57912"/>
        <dbReference type="ChEBI" id="CHEBI:58866"/>
        <dbReference type="ChEBI" id="CHEBI:59776"/>
        <dbReference type="EC" id="4.2.1.20"/>
    </reaction>
</comment>
<keyword evidence="4 9" id="KW-0028">Amino-acid biosynthesis</keyword>
<sequence>MTIILNTLQSLQGRCGLIPFITAGSPHLESTREALKLLDSSGADIIEVGLPYSDPLADGPVIQQASKTALQQGMTLNKLLQLLEEVSSEIKAPLVLFTYYNPVLARGTFTFLQDIAKVGIKGIIIPDLPIEEADYVNTLCSHLSLELILLITPTSSDVRINNIISKSQGVIYVVSSTGVTGVRSTIESSMAEFISNIKSKTNKLLILGFGISQAKQVEQVTQWDIDGVVIGSAFVKWLENSNQTEGLNNMRNFCLSMRRAIANSTIL</sequence>
<keyword evidence="6 9" id="KW-0057">Aromatic amino acid biosynthesis</keyword>
<reference evidence="11" key="1">
    <citation type="submission" date="2016-10" db="EMBL/GenBank/DDBJ databases">
        <title>Chloroplast genomes as a tool to resolve red algal phylogenies: a case study in the Nemaliales.</title>
        <authorList>
            <person name="Costa J.F."/>
            <person name="Lin S.M."/>
            <person name="Macaya E.C."/>
            <person name="Fernandez-Garcia C."/>
            <person name="Verbruggen H."/>
        </authorList>
    </citation>
    <scope>NUCLEOTIDE SEQUENCE</scope>
    <source>
        <strain evidence="11">H.1444</strain>
    </source>
</reference>
<evidence type="ECO:0000256" key="4">
    <source>
        <dbReference type="ARBA" id="ARBA00022605"/>
    </source>
</evidence>
<comment type="subunit">
    <text evidence="3 9">Tetramer of two alpha and two beta chains.</text>
</comment>
<dbReference type="PANTHER" id="PTHR43406:SF1">
    <property type="entry name" value="TRYPTOPHAN SYNTHASE ALPHA CHAIN, CHLOROPLASTIC"/>
    <property type="match status" value="1"/>
</dbReference>
<dbReference type="Pfam" id="PF00290">
    <property type="entry name" value="Trp_syntA"/>
    <property type="match status" value="1"/>
</dbReference>
<evidence type="ECO:0000256" key="2">
    <source>
        <dbReference type="ARBA" id="ARBA00004733"/>
    </source>
</evidence>
<keyword evidence="7 9" id="KW-0456">Lyase</keyword>
<dbReference type="PANTHER" id="PTHR43406">
    <property type="entry name" value="TRYPTOPHAN SYNTHASE, ALPHA CHAIN"/>
    <property type="match status" value="1"/>
</dbReference>
<protein>
    <recommendedName>
        <fullName evidence="9">Tryptophan synthase alpha chain</fullName>
        <ecNumber evidence="9">4.2.1.20</ecNumber>
    </recommendedName>
</protein>
<evidence type="ECO:0000256" key="6">
    <source>
        <dbReference type="ARBA" id="ARBA00023141"/>
    </source>
</evidence>
<evidence type="ECO:0000256" key="5">
    <source>
        <dbReference type="ARBA" id="ARBA00022822"/>
    </source>
</evidence>
<proteinExistence type="inferred from homology"/>
<dbReference type="InterPro" id="IPR002028">
    <property type="entry name" value="Trp_synthase_suA"/>
</dbReference>
<comment type="function">
    <text evidence="1 9">The alpha subunit is responsible for the aldol cleavage of indoleglycerol phosphate to indole and glyceraldehyde 3-phosphate.</text>
</comment>
<dbReference type="EC" id="4.2.1.20" evidence="9"/>
<organism evidence="11">
    <name type="scientific">Nemalion sp. H.1444</name>
    <dbReference type="NCBI Taxonomy" id="1907586"/>
    <lineage>
        <taxon>Eukaryota</taxon>
        <taxon>Rhodophyta</taxon>
        <taxon>Florideophyceae</taxon>
        <taxon>Nemaliophycidae</taxon>
        <taxon>Nemaliales</taxon>
        <taxon>Nemaliaceae</taxon>
        <taxon>Nemalion</taxon>
    </lineage>
</organism>
<dbReference type="NCBIfam" id="TIGR00262">
    <property type="entry name" value="trpA"/>
    <property type="match status" value="1"/>
</dbReference>
<evidence type="ECO:0000313" key="11">
    <source>
        <dbReference type="EMBL" id="SCW22929.1"/>
    </source>
</evidence>
<comment type="subcellular location">
    <subcellularLocation>
        <location evidence="9">Plastid</location>
        <location evidence="9">Chloroplast</location>
    </subcellularLocation>
</comment>
<evidence type="ECO:0000256" key="7">
    <source>
        <dbReference type="ARBA" id="ARBA00023239"/>
    </source>
</evidence>
<dbReference type="Gene3D" id="3.20.20.70">
    <property type="entry name" value="Aldolase class I"/>
    <property type="match status" value="1"/>
</dbReference>
<dbReference type="InterPro" id="IPR013785">
    <property type="entry name" value="Aldolase_TIM"/>
</dbReference>